<comment type="caution">
    <text evidence="2">The sequence shown here is derived from an EMBL/GenBank/DDBJ whole genome shotgun (WGS) entry which is preliminary data.</text>
</comment>
<proteinExistence type="predicted"/>
<protein>
    <submittedName>
        <fullName evidence="2">Uncharacterized protein</fullName>
    </submittedName>
</protein>
<keyword evidence="3" id="KW-1185">Reference proteome</keyword>
<dbReference type="AlphaFoldDB" id="A0AA40KQP0"/>
<evidence type="ECO:0000313" key="3">
    <source>
        <dbReference type="Proteomes" id="UP001177670"/>
    </source>
</evidence>
<feature type="region of interest" description="Disordered" evidence="1">
    <location>
        <begin position="1"/>
        <end position="73"/>
    </location>
</feature>
<name>A0AA40KQP0_9HYME</name>
<dbReference type="Proteomes" id="UP001177670">
    <property type="component" value="Unassembled WGS sequence"/>
</dbReference>
<evidence type="ECO:0000256" key="1">
    <source>
        <dbReference type="SAM" id="MobiDB-lite"/>
    </source>
</evidence>
<feature type="compositionally biased region" description="Basic and acidic residues" evidence="1">
    <location>
        <begin position="23"/>
        <end position="45"/>
    </location>
</feature>
<organism evidence="2 3">
    <name type="scientific">Melipona bicolor</name>
    <dbReference type="NCBI Taxonomy" id="60889"/>
    <lineage>
        <taxon>Eukaryota</taxon>
        <taxon>Metazoa</taxon>
        <taxon>Ecdysozoa</taxon>
        <taxon>Arthropoda</taxon>
        <taxon>Hexapoda</taxon>
        <taxon>Insecta</taxon>
        <taxon>Pterygota</taxon>
        <taxon>Neoptera</taxon>
        <taxon>Endopterygota</taxon>
        <taxon>Hymenoptera</taxon>
        <taxon>Apocrita</taxon>
        <taxon>Aculeata</taxon>
        <taxon>Apoidea</taxon>
        <taxon>Anthophila</taxon>
        <taxon>Apidae</taxon>
        <taxon>Melipona</taxon>
    </lineage>
</organism>
<feature type="compositionally biased region" description="Basic and acidic residues" evidence="1">
    <location>
        <begin position="1"/>
        <end position="16"/>
    </location>
</feature>
<sequence length="147" mass="16567">MLGVRREITATKRETRSVGPRSSDSEKEGKENRVPREEVMLKDQSELNSSRVPRRHSRKIPTPCESSSTGNDAHDWLGTAPLYPHQWKHASSRGYRHRRPPYGRAKAACHARHATFPFLSARPPLRRSAPPQFLGIRAPPPLCCAAN</sequence>
<evidence type="ECO:0000313" key="2">
    <source>
        <dbReference type="EMBL" id="KAK1129177.1"/>
    </source>
</evidence>
<accession>A0AA40KQP0</accession>
<gene>
    <name evidence="2" type="ORF">K0M31_020307</name>
</gene>
<reference evidence="2" key="1">
    <citation type="submission" date="2021-10" db="EMBL/GenBank/DDBJ databases">
        <title>Melipona bicolor Genome sequencing and assembly.</title>
        <authorList>
            <person name="Araujo N.S."/>
            <person name="Arias M.C."/>
        </authorList>
    </citation>
    <scope>NUCLEOTIDE SEQUENCE</scope>
    <source>
        <strain evidence="2">USP_2M_L1-L4_2017</strain>
        <tissue evidence="2">Whole body</tissue>
    </source>
</reference>
<dbReference type="EMBL" id="JAHYIQ010000009">
    <property type="protein sequence ID" value="KAK1129177.1"/>
    <property type="molecule type" value="Genomic_DNA"/>
</dbReference>